<dbReference type="PANTHER" id="PTHR38797">
    <property type="entry name" value="NUCLEAR PORE COMPLEX PROTEIN NUP85-RELATED"/>
    <property type="match status" value="1"/>
</dbReference>
<dbReference type="PANTHER" id="PTHR38797:SF6">
    <property type="match status" value="1"/>
</dbReference>
<dbReference type="EMBL" id="FJOG01000048">
    <property type="protein sequence ID" value="CZR67915.1"/>
    <property type="molecule type" value="Genomic_DNA"/>
</dbReference>
<keyword evidence="2" id="KW-1185">Reference proteome</keyword>
<sequence>MSLSDRQLPANRQARHAARVSEIEAFPEFKILHKLIQPTSPTTTQETLGELSTLTLSILPPNTTPNQIALGNHCWHLATSLLEIVARTPPSNQGVLVDFVVQLRKIEVPDPGLDNGEVLKHDGAEVWREFPTLGYTISDGYNVDPWNPTLSTQEQSSWENLNAFLAHLTHSHTTSPAQPAFGYSNLALTAFREVFENHAPTNVKWFLPVRVAAWWFVIAGEELWANVERCRDFVAEGGDLGKEKEAWSAFTIEKWKVWEKGLRGWGEADIEIDEETRGLIRDALNEIERVKGVKFTDAQRDEN</sequence>
<accession>A0A1L7XSE0</accession>
<protein>
    <submittedName>
        <fullName evidence="1">Uncharacterized protein</fullName>
    </submittedName>
</protein>
<proteinExistence type="predicted"/>
<dbReference type="OrthoDB" id="3350591at2759"/>
<dbReference type="InterPro" id="IPR022085">
    <property type="entry name" value="OpdG"/>
</dbReference>
<evidence type="ECO:0000313" key="1">
    <source>
        <dbReference type="EMBL" id="CZR67915.1"/>
    </source>
</evidence>
<dbReference type="STRING" id="576137.A0A1L7XSE0"/>
<evidence type="ECO:0000313" key="2">
    <source>
        <dbReference type="Proteomes" id="UP000184330"/>
    </source>
</evidence>
<dbReference type="InterPro" id="IPR053204">
    <property type="entry name" value="Oxopyrrolidines_Biosynth-assoc"/>
</dbReference>
<name>A0A1L7XSE0_9HELO</name>
<dbReference type="Pfam" id="PF12311">
    <property type="entry name" value="DUF3632"/>
    <property type="match status" value="1"/>
</dbReference>
<reference evidence="1 2" key="1">
    <citation type="submission" date="2016-03" db="EMBL/GenBank/DDBJ databases">
        <authorList>
            <person name="Ploux O."/>
        </authorList>
    </citation>
    <scope>NUCLEOTIDE SEQUENCE [LARGE SCALE GENOMIC DNA]</scope>
    <source>
        <strain evidence="1 2">UAMH 11012</strain>
    </source>
</reference>
<organism evidence="1 2">
    <name type="scientific">Phialocephala subalpina</name>
    <dbReference type="NCBI Taxonomy" id="576137"/>
    <lineage>
        <taxon>Eukaryota</taxon>
        <taxon>Fungi</taxon>
        <taxon>Dikarya</taxon>
        <taxon>Ascomycota</taxon>
        <taxon>Pezizomycotina</taxon>
        <taxon>Leotiomycetes</taxon>
        <taxon>Helotiales</taxon>
        <taxon>Mollisiaceae</taxon>
        <taxon>Phialocephala</taxon>
        <taxon>Phialocephala fortinii species complex</taxon>
    </lineage>
</organism>
<dbReference type="Proteomes" id="UP000184330">
    <property type="component" value="Unassembled WGS sequence"/>
</dbReference>
<gene>
    <name evidence="1" type="ORF">PAC_17814</name>
</gene>
<dbReference type="AlphaFoldDB" id="A0A1L7XSE0"/>